<proteinExistence type="predicted"/>
<evidence type="ECO:0000313" key="3">
    <source>
        <dbReference type="Proteomes" id="UP000887159"/>
    </source>
</evidence>
<protein>
    <recommendedName>
        <fullName evidence="1">Mutator-like transposase domain-containing protein</fullName>
    </recommendedName>
</protein>
<dbReference type="AlphaFoldDB" id="A0A8X6V912"/>
<dbReference type="Pfam" id="PF20700">
    <property type="entry name" value="Mutator"/>
    <property type="match status" value="1"/>
</dbReference>
<accession>A0A8X6V912</accession>
<evidence type="ECO:0000259" key="1">
    <source>
        <dbReference type="Pfam" id="PF20700"/>
    </source>
</evidence>
<evidence type="ECO:0000313" key="2">
    <source>
        <dbReference type="EMBL" id="GFY03829.1"/>
    </source>
</evidence>
<dbReference type="InterPro" id="IPR049012">
    <property type="entry name" value="Mutator_transp_dom"/>
</dbReference>
<feature type="domain" description="Mutator-like transposase" evidence="1">
    <location>
        <begin position="48"/>
        <end position="112"/>
    </location>
</feature>
<keyword evidence="3" id="KW-1185">Reference proteome</keyword>
<organism evidence="2 3">
    <name type="scientific">Trichonephila clavipes</name>
    <name type="common">Golden silk orbweaver</name>
    <name type="synonym">Nephila clavipes</name>
    <dbReference type="NCBI Taxonomy" id="2585209"/>
    <lineage>
        <taxon>Eukaryota</taxon>
        <taxon>Metazoa</taxon>
        <taxon>Ecdysozoa</taxon>
        <taxon>Arthropoda</taxon>
        <taxon>Chelicerata</taxon>
        <taxon>Arachnida</taxon>
        <taxon>Araneae</taxon>
        <taxon>Araneomorphae</taxon>
        <taxon>Entelegynae</taxon>
        <taxon>Araneoidea</taxon>
        <taxon>Nephilidae</taxon>
        <taxon>Trichonephila</taxon>
    </lineage>
</organism>
<gene>
    <name evidence="2" type="primary">AVEN_231064_1</name>
    <name evidence="2" type="ORF">TNCV_1196091</name>
</gene>
<reference evidence="2" key="1">
    <citation type="submission" date="2020-08" db="EMBL/GenBank/DDBJ databases">
        <title>Multicomponent nature underlies the extraordinary mechanical properties of spider dragline silk.</title>
        <authorList>
            <person name="Kono N."/>
            <person name="Nakamura H."/>
            <person name="Mori M."/>
            <person name="Yoshida Y."/>
            <person name="Ohtoshi R."/>
            <person name="Malay A.D."/>
            <person name="Moran D.A.P."/>
            <person name="Tomita M."/>
            <person name="Numata K."/>
            <person name="Arakawa K."/>
        </authorList>
    </citation>
    <scope>NUCLEOTIDE SEQUENCE</scope>
</reference>
<sequence>MKKAVEEKVEMNNSNRDITAAFDGSWQKRDHASLNGVISAISLEIGFSGGMESAGILKTFQHSEISRNVKYANYLGDGDSKAFNTVSEGKVYRNDFEVKKLECLAHIQKRMGGGG</sequence>
<dbReference type="Proteomes" id="UP000887159">
    <property type="component" value="Unassembled WGS sequence"/>
</dbReference>
<dbReference type="EMBL" id="BMAU01021243">
    <property type="protein sequence ID" value="GFY03829.1"/>
    <property type="molecule type" value="Genomic_DNA"/>
</dbReference>
<comment type="caution">
    <text evidence="2">The sequence shown here is derived from an EMBL/GenBank/DDBJ whole genome shotgun (WGS) entry which is preliminary data.</text>
</comment>
<name>A0A8X6V912_TRICX</name>